<dbReference type="EMBL" id="JYDO01000191">
    <property type="protein sequence ID" value="KRZ67610.1"/>
    <property type="molecule type" value="Genomic_DNA"/>
</dbReference>
<comment type="caution">
    <text evidence="1">The sequence shown here is derived from an EMBL/GenBank/DDBJ whole genome shotgun (WGS) entry which is preliminary data.</text>
</comment>
<keyword evidence="2" id="KW-1185">Reference proteome</keyword>
<organism evidence="1 2">
    <name type="scientific">Trichinella papuae</name>
    <dbReference type="NCBI Taxonomy" id="268474"/>
    <lineage>
        <taxon>Eukaryota</taxon>
        <taxon>Metazoa</taxon>
        <taxon>Ecdysozoa</taxon>
        <taxon>Nematoda</taxon>
        <taxon>Enoplea</taxon>
        <taxon>Dorylaimia</taxon>
        <taxon>Trichinellida</taxon>
        <taxon>Trichinellidae</taxon>
        <taxon>Trichinella</taxon>
    </lineage>
</organism>
<dbReference type="Proteomes" id="UP000054843">
    <property type="component" value="Unassembled WGS sequence"/>
</dbReference>
<protein>
    <submittedName>
        <fullName evidence="1">Uncharacterized protein</fullName>
    </submittedName>
</protein>
<evidence type="ECO:0000313" key="2">
    <source>
        <dbReference type="Proteomes" id="UP000054843"/>
    </source>
</evidence>
<evidence type="ECO:0000313" key="1">
    <source>
        <dbReference type="EMBL" id="KRZ67610.1"/>
    </source>
</evidence>
<reference evidence="1 2" key="1">
    <citation type="submission" date="2015-01" db="EMBL/GenBank/DDBJ databases">
        <title>Evolution of Trichinella species and genotypes.</title>
        <authorList>
            <person name="Korhonen P.K."/>
            <person name="Edoardo P."/>
            <person name="Giuseppe L.R."/>
            <person name="Gasser R.B."/>
        </authorList>
    </citation>
    <scope>NUCLEOTIDE SEQUENCE [LARGE SCALE GENOMIC DNA]</scope>
    <source>
        <strain evidence="1">ISS1980</strain>
    </source>
</reference>
<dbReference type="AlphaFoldDB" id="A0A0V1M7M3"/>
<accession>A0A0V1M7M3</accession>
<sequence>MIISKPVQRGSPDLNLVAEKAITVNQPSNGPAQCKKPARLIYANCPKAELVPPPPWQRIRPSTNRKFKKQQRHQLAAAFVNRQAVVSVSTCGEWRERELEEEKW</sequence>
<proteinExistence type="predicted"/>
<name>A0A0V1M7M3_9BILA</name>
<gene>
    <name evidence="1" type="ORF">T10_4061</name>
</gene>